<reference evidence="2" key="1">
    <citation type="journal article" date="2023" name="Science">
        <title>Genome structures resolve the early diversification of teleost fishes.</title>
        <authorList>
            <person name="Parey E."/>
            <person name="Louis A."/>
            <person name="Montfort J."/>
            <person name="Bouchez O."/>
            <person name="Roques C."/>
            <person name="Iampietro C."/>
            <person name="Lluch J."/>
            <person name="Castinel A."/>
            <person name="Donnadieu C."/>
            <person name="Desvignes T."/>
            <person name="Floi Bucao C."/>
            <person name="Jouanno E."/>
            <person name="Wen M."/>
            <person name="Mejri S."/>
            <person name="Dirks R."/>
            <person name="Jansen H."/>
            <person name="Henkel C."/>
            <person name="Chen W.J."/>
            <person name="Zahm M."/>
            <person name="Cabau C."/>
            <person name="Klopp C."/>
            <person name="Thompson A.W."/>
            <person name="Robinson-Rechavi M."/>
            <person name="Braasch I."/>
            <person name="Lecointre G."/>
            <person name="Bobe J."/>
            <person name="Postlethwait J.H."/>
            <person name="Berthelot C."/>
            <person name="Roest Crollius H."/>
            <person name="Guiguen Y."/>
        </authorList>
    </citation>
    <scope>NUCLEOTIDE SEQUENCE</scope>
    <source>
        <strain evidence="2">WJC10195</strain>
    </source>
</reference>
<feature type="region of interest" description="Disordered" evidence="1">
    <location>
        <begin position="1"/>
        <end position="82"/>
    </location>
</feature>
<dbReference type="EMBL" id="JAINUF010000016">
    <property type="protein sequence ID" value="KAJ8339885.1"/>
    <property type="molecule type" value="Genomic_DNA"/>
</dbReference>
<name>A0A9Q1IGN8_SYNKA</name>
<feature type="region of interest" description="Disordered" evidence="1">
    <location>
        <begin position="146"/>
        <end position="170"/>
    </location>
</feature>
<protein>
    <submittedName>
        <fullName evidence="2">Uncharacterized protein</fullName>
    </submittedName>
</protein>
<organism evidence="2 3">
    <name type="scientific">Synaphobranchus kaupii</name>
    <name type="common">Kaup's arrowtooth eel</name>
    <dbReference type="NCBI Taxonomy" id="118154"/>
    <lineage>
        <taxon>Eukaryota</taxon>
        <taxon>Metazoa</taxon>
        <taxon>Chordata</taxon>
        <taxon>Craniata</taxon>
        <taxon>Vertebrata</taxon>
        <taxon>Euteleostomi</taxon>
        <taxon>Actinopterygii</taxon>
        <taxon>Neopterygii</taxon>
        <taxon>Teleostei</taxon>
        <taxon>Anguilliformes</taxon>
        <taxon>Synaphobranchidae</taxon>
        <taxon>Synaphobranchus</taxon>
    </lineage>
</organism>
<feature type="compositionally biased region" description="Basic residues" evidence="1">
    <location>
        <begin position="15"/>
        <end position="48"/>
    </location>
</feature>
<evidence type="ECO:0000256" key="1">
    <source>
        <dbReference type="SAM" id="MobiDB-lite"/>
    </source>
</evidence>
<gene>
    <name evidence="2" type="ORF">SKAU_G00345180</name>
</gene>
<evidence type="ECO:0000313" key="2">
    <source>
        <dbReference type="EMBL" id="KAJ8339885.1"/>
    </source>
</evidence>
<dbReference type="AlphaFoldDB" id="A0A9Q1IGN8"/>
<sequence length="170" mass="18902">MTASVSAVSEGGGRGRSRRAVKRHPSPRIRRNLRRPSGKVIVIKRRPPQARCPDVAAHTEPGKRGGFNSGSAGARDPNNGIKSLSATNALEVTLIKAKGFRVTLKAEMEEVRQRGEAEVISVPLRRDGSTRRGRRRRSYHFCVQTDRSERLDQKSERSPVTRGYRCSDTD</sequence>
<dbReference type="Proteomes" id="UP001152622">
    <property type="component" value="Chromosome 16"/>
</dbReference>
<accession>A0A9Q1IGN8</accession>
<keyword evidence="3" id="KW-1185">Reference proteome</keyword>
<proteinExistence type="predicted"/>
<evidence type="ECO:0000313" key="3">
    <source>
        <dbReference type="Proteomes" id="UP001152622"/>
    </source>
</evidence>
<comment type="caution">
    <text evidence="2">The sequence shown here is derived from an EMBL/GenBank/DDBJ whole genome shotgun (WGS) entry which is preliminary data.</text>
</comment>